<dbReference type="Pfam" id="PF16916">
    <property type="entry name" value="ZT_dimer"/>
    <property type="match status" value="1"/>
</dbReference>
<feature type="transmembrane region" description="Helical" evidence="8">
    <location>
        <begin position="145"/>
        <end position="165"/>
    </location>
</feature>
<feature type="transmembrane region" description="Helical" evidence="8">
    <location>
        <begin position="12"/>
        <end position="31"/>
    </location>
</feature>
<name>A0ABS4ZK29_9MICO</name>
<feature type="transmembrane region" description="Helical" evidence="8">
    <location>
        <begin position="78"/>
        <end position="97"/>
    </location>
</feature>
<evidence type="ECO:0000256" key="2">
    <source>
        <dbReference type="ARBA" id="ARBA00008873"/>
    </source>
</evidence>
<dbReference type="SUPFAM" id="SSF160240">
    <property type="entry name" value="Cation efflux protein cytoplasmic domain-like"/>
    <property type="match status" value="1"/>
</dbReference>
<feature type="domain" description="Cation efflux protein cytoplasmic" evidence="10">
    <location>
        <begin position="206"/>
        <end position="283"/>
    </location>
</feature>
<proteinExistence type="inferred from homology"/>
<keyword evidence="6" id="KW-0406">Ion transport</keyword>
<sequence>MAASPALSKRLAIAIGLVSTIVIAQLIGAIVTGSLAILVDAVHSITDSAGLVVAFIAARLMMRPPTTTRTWGFRRIEILAALAQAVFLIGAAAYAVVEGIDRWRNPHVVDASALLVFALASLTLNVVAALVLVGRRGANLNMRAAFLEVVMDGLGTVAVALSAILMMTTGFARADTIAALVIGALILPRAGLLFRDAVRVLMEFTPRGLDLEEVRTHIGAMPHVLDVHDLHASTVSTGMKTLSAHIVLDDECFHDGHAPETLESIGVCMADHFDIMHTTFQLETAAHRRDEEGGVIHP</sequence>
<evidence type="ECO:0000256" key="8">
    <source>
        <dbReference type="SAM" id="Phobius"/>
    </source>
</evidence>
<comment type="caution">
    <text evidence="11">The sequence shown here is derived from an EMBL/GenBank/DDBJ whole genome shotgun (WGS) entry which is preliminary data.</text>
</comment>
<keyword evidence="4 8" id="KW-0812">Transmembrane</keyword>
<feature type="transmembrane region" description="Helical" evidence="8">
    <location>
        <begin position="109"/>
        <end position="133"/>
    </location>
</feature>
<evidence type="ECO:0000256" key="6">
    <source>
        <dbReference type="ARBA" id="ARBA00023065"/>
    </source>
</evidence>
<comment type="subcellular location">
    <subcellularLocation>
        <location evidence="1">Membrane</location>
        <topology evidence="1">Multi-pass membrane protein</topology>
    </subcellularLocation>
</comment>
<dbReference type="InterPro" id="IPR002524">
    <property type="entry name" value="Cation_efflux"/>
</dbReference>
<feature type="domain" description="Cation efflux protein transmembrane" evidence="9">
    <location>
        <begin position="12"/>
        <end position="202"/>
    </location>
</feature>
<dbReference type="EMBL" id="JAGIOL010000001">
    <property type="protein sequence ID" value="MBP2437644.1"/>
    <property type="molecule type" value="Genomic_DNA"/>
</dbReference>
<dbReference type="InterPro" id="IPR058533">
    <property type="entry name" value="Cation_efflux_TM"/>
</dbReference>
<evidence type="ECO:0000256" key="7">
    <source>
        <dbReference type="ARBA" id="ARBA00023136"/>
    </source>
</evidence>
<evidence type="ECO:0000256" key="3">
    <source>
        <dbReference type="ARBA" id="ARBA00022448"/>
    </source>
</evidence>
<dbReference type="InterPro" id="IPR036837">
    <property type="entry name" value="Cation_efflux_CTD_sf"/>
</dbReference>
<dbReference type="SUPFAM" id="SSF161111">
    <property type="entry name" value="Cation efflux protein transmembrane domain-like"/>
    <property type="match status" value="1"/>
</dbReference>
<dbReference type="Pfam" id="PF01545">
    <property type="entry name" value="Cation_efflux"/>
    <property type="match status" value="1"/>
</dbReference>
<evidence type="ECO:0000259" key="9">
    <source>
        <dbReference type="Pfam" id="PF01545"/>
    </source>
</evidence>
<dbReference type="InterPro" id="IPR027469">
    <property type="entry name" value="Cation_efflux_TMD_sf"/>
</dbReference>
<reference evidence="11 12" key="1">
    <citation type="submission" date="2021-03" db="EMBL/GenBank/DDBJ databases">
        <title>Sequencing the genomes of 1000 actinobacteria strains.</title>
        <authorList>
            <person name="Klenk H.-P."/>
        </authorList>
    </citation>
    <scope>NUCLEOTIDE SEQUENCE [LARGE SCALE GENOMIC DNA]</scope>
    <source>
        <strain evidence="11 12">DSM 24221</strain>
    </source>
</reference>
<evidence type="ECO:0000256" key="4">
    <source>
        <dbReference type="ARBA" id="ARBA00022692"/>
    </source>
</evidence>
<accession>A0ABS4ZK29</accession>
<dbReference type="InterPro" id="IPR050681">
    <property type="entry name" value="CDF/SLC30A"/>
</dbReference>
<comment type="similarity">
    <text evidence="2">Belongs to the cation diffusion facilitator (CDF) transporter (TC 2.A.4) family. SLC30A subfamily.</text>
</comment>
<evidence type="ECO:0000313" key="12">
    <source>
        <dbReference type="Proteomes" id="UP001519362"/>
    </source>
</evidence>
<evidence type="ECO:0000256" key="1">
    <source>
        <dbReference type="ARBA" id="ARBA00004141"/>
    </source>
</evidence>
<evidence type="ECO:0000256" key="5">
    <source>
        <dbReference type="ARBA" id="ARBA00022989"/>
    </source>
</evidence>
<gene>
    <name evidence="11" type="ORF">JOF34_002230</name>
</gene>
<keyword evidence="5 8" id="KW-1133">Transmembrane helix</keyword>
<dbReference type="Gene3D" id="1.20.1510.10">
    <property type="entry name" value="Cation efflux protein transmembrane domain"/>
    <property type="match status" value="1"/>
</dbReference>
<dbReference type="Proteomes" id="UP001519362">
    <property type="component" value="Unassembled WGS sequence"/>
</dbReference>
<dbReference type="PANTHER" id="PTHR11562">
    <property type="entry name" value="CATION EFFLUX PROTEIN/ ZINC TRANSPORTER"/>
    <property type="match status" value="1"/>
</dbReference>
<protein>
    <submittedName>
        <fullName evidence="11">Cobalt-zinc-cadmium efflux system protein</fullName>
    </submittedName>
</protein>
<organism evidence="11 12">
    <name type="scientific">Microbacterium amylolyticum</name>
    <dbReference type="NCBI Taxonomy" id="936337"/>
    <lineage>
        <taxon>Bacteria</taxon>
        <taxon>Bacillati</taxon>
        <taxon>Actinomycetota</taxon>
        <taxon>Actinomycetes</taxon>
        <taxon>Micrococcales</taxon>
        <taxon>Microbacteriaceae</taxon>
        <taxon>Microbacterium</taxon>
    </lineage>
</organism>
<feature type="transmembrane region" description="Helical" evidence="8">
    <location>
        <begin position="37"/>
        <end position="58"/>
    </location>
</feature>
<keyword evidence="3" id="KW-0813">Transport</keyword>
<keyword evidence="12" id="KW-1185">Reference proteome</keyword>
<keyword evidence="7 8" id="KW-0472">Membrane</keyword>
<dbReference type="NCBIfam" id="TIGR01297">
    <property type="entry name" value="CDF"/>
    <property type="match status" value="1"/>
</dbReference>
<evidence type="ECO:0000259" key="10">
    <source>
        <dbReference type="Pfam" id="PF16916"/>
    </source>
</evidence>
<feature type="transmembrane region" description="Helical" evidence="8">
    <location>
        <begin position="177"/>
        <end position="194"/>
    </location>
</feature>
<dbReference type="InterPro" id="IPR027470">
    <property type="entry name" value="Cation_efflux_CTD"/>
</dbReference>
<dbReference type="PANTHER" id="PTHR11562:SF17">
    <property type="entry name" value="RE54080P-RELATED"/>
    <property type="match status" value="1"/>
</dbReference>
<evidence type="ECO:0000313" key="11">
    <source>
        <dbReference type="EMBL" id="MBP2437644.1"/>
    </source>
</evidence>
<dbReference type="RefSeq" id="WP_241245061.1">
    <property type="nucleotide sequence ID" value="NZ_CP049253.1"/>
</dbReference>